<protein>
    <submittedName>
        <fullName evidence="1">Uncharacterized protein</fullName>
    </submittedName>
</protein>
<reference evidence="1 2" key="1">
    <citation type="submission" date="2020-09" db="EMBL/GenBank/DDBJ databases">
        <title>Paenibacillus sp. strain PR3 16S rRNA gene Genome sequencing and assembly.</title>
        <authorList>
            <person name="Kim J."/>
        </authorList>
    </citation>
    <scope>NUCLEOTIDE SEQUENCE [LARGE SCALE GENOMIC DNA]</scope>
    <source>
        <strain evidence="1 2">PR3</strain>
    </source>
</reference>
<evidence type="ECO:0000313" key="1">
    <source>
        <dbReference type="EMBL" id="MBD3920296.1"/>
    </source>
</evidence>
<gene>
    <name evidence="1" type="ORF">H8B09_16155</name>
</gene>
<comment type="caution">
    <text evidence="1">The sequence shown here is derived from an EMBL/GenBank/DDBJ whole genome shotgun (WGS) entry which is preliminary data.</text>
</comment>
<sequence length="61" mass="6610">MGRRNQKAAIYRKYHQWAVTGGHVRNKYVDGGSNLGKVNKSFVANAASAGGRSPMFKVASL</sequence>
<proteinExistence type="predicted"/>
<organism evidence="1 2">
    <name type="scientific">Paenibacillus terricola</name>
    <dbReference type="NCBI Taxonomy" id="2763503"/>
    <lineage>
        <taxon>Bacteria</taxon>
        <taxon>Bacillati</taxon>
        <taxon>Bacillota</taxon>
        <taxon>Bacilli</taxon>
        <taxon>Bacillales</taxon>
        <taxon>Paenibacillaceae</taxon>
        <taxon>Paenibacillus</taxon>
    </lineage>
</organism>
<accession>A0ABR8MY90</accession>
<evidence type="ECO:0000313" key="2">
    <source>
        <dbReference type="Proteomes" id="UP000609346"/>
    </source>
</evidence>
<keyword evidence="2" id="KW-1185">Reference proteome</keyword>
<dbReference type="RefSeq" id="WP_191204609.1">
    <property type="nucleotide sequence ID" value="NZ_JACXZA010000004.1"/>
</dbReference>
<dbReference type="EMBL" id="JACXZA010000004">
    <property type="protein sequence ID" value="MBD3920296.1"/>
    <property type="molecule type" value="Genomic_DNA"/>
</dbReference>
<dbReference type="Proteomes" id="UP000609346">
    <property type="component" value="Unassembled WGS sequence"/>
</dbReference>
<name>A0ABR8MY90_9BACL</name>